<dbReference type="Proteomes" id="UP000230575">
    <property type="component" value="Segment"/>
</dbReference>
<protein>
    <submittedName>
        <fullName evidence="1">Uncharacterized protein</fullName>
    </submittedName>
</protein>
<dbReference type="EMBL" id="KT919972">
    <property type="protein sequence ID" value="ALP47245.1"/>
    <property type="molecule type" value="Genomic_DNA"/>
</dbReference>
<organism evidence="1 2">
    <name type="scientific">Vibrio phage phi-Grn1</name>
    <dbReference type="NCBI Taxonomy" id="1747713"/>
    <lineage>
        <taxon>Viruses</taxon>
        <taxon>Duplodnaviria</taxon>
        <taxon>Heunggongvirae</taxon>
        <taxon>Uroviricota</taxon>
        <taxon>Caudoviricetes</taxon>
        <taxon>Pantevenvirales</taxon>
        <taxon>Straboviridae</taxon>
        <taxon>Schizotequatrovirus</taxon>
        <taxon>Schizotequatrovirus valkk3</taxon>
    </lineage>
</organism>
<sequence length="88" mass="10451">MSLSNYTENDLREELQRREAERELLGSIKVCIQNKSAQAIETKLVELAKSYLEDELQDREIDAQWAYEQLMQLVYGDDVFVKLNRLRR</sequence>
<name>A0A126HH88_9CAUD</name>
<evidence type="ECO:0000313" key="1">
    <source>
        <dbReference type="EMBL" id="ALP47245.1"/>
    </source>
</evidence>
<accession>A0A126HH88</accession>
<evidence type="ECO:0000313" key="2">
    <source>
        <dbReference type="Proteomes" id="UP000230575"/>
    </source>
</evidence>
<reference evidence="1 2" key="1">
    <citation type="journal article" date="2016" name="Front. Microbiol.">
        <title>Comparative Functional Genomic Analysis of Two Vibrio Phages Reveals Complex Metabolic Interactions with the Host Cell.</title>
        <authorList>
            <person name="Skliros D."/>
            <person name="Kalatzis P.G."/>
            <person name="Katharios P."/>
            <person name="Flemetakis E."/>
        </authorList>
    </citation>
    <scope>NUCLEOTIDE SEQUENCE [LARGE SCALE GENOMIC DNA]</scope>
</reference>
<gene>
    <name evidence="1" type="ORF">phiGrn1_0338</name>
</gene>
<proteinExistence type="predicted"/>